<keyword evidence="2" id="KW-1185">Reference proteome</keyword>
<comment type="caution">
    <text evidence="1">The sequence shown here is derived from an EMBL/GenBank/DDBJ whole genome shotgun (WGS) entry which is preliminary data.</text>
</comment>
<reference evidence="1" key="1">
    <citation type="submission" date="2023-06" db="EMBL/GenBank/DDBJ databases">
        <authorList>
            <consortium name="Lawrence Berkeley National Laboratory"/>
            <person name="Ahrendt S."/>
            <person name="Sahu N."/>
            <person name="Indic B."/>
            <person name="Wong-Bajracharya J."/>
            <person name="Merenyi Z."/>
            <person name="Ke H.-M."/>
            <person name="Monk M."/>
            <person name="Kocsube S."/>
            <person name="Drula E."/>
            <person name="Lipzen A."/>
            <person name="Balint B."/>
            <person name="Henrissat B."/>
            <person name="Andreopoulos B."/>
            <person name="Martin F.M."/>
            <person name="Harder C.B."/>
            <person name="Rigling D."/>
            <person name="Ford K.L."/>
            <person name="Foster G.D."/>
            <person name="Pangilinan J."/>
            <person name="Papanicolaou A."/>
            <person name="Barry K."/>
            <person name="LaButti K."/>
            <person name="Viragh M."/>
            <person name="Koriabine M."/>
            <person name="Yan M."/>
            <person name="Riley R."/>
            <person name="Champramary S."/>
            <person name="Plett K.L."/>
            <person name="Tsai I.J."/>
            <person name="Slot J."/>
            <person name="Sipos G."/>
            <person name="Plett J."/>
            <person name="Nagy L.G."/>
            <person name="Grigoriev I.V."/>
        </authorList>
    </citation>
    <scope>NUCLEOTIDE SEQUENCE</scope>
    <source>
        <strain evidence="1">ICMP 16352</strain>
    </source>
</reference>
<evidence type="ECO:0000313" key="1">
    <source>
        <dbReference type="EMBL" id="KAK0481403.1"/>
    </source>
</evidence>
<accession>A0AA39PDM2</accession>
<organism evidence="1 2">
    <name type="scientific">Armillaria novae-zelandiae</name>
    <dbReference type="NCBI Taxonomy" id="153914"/>
    <lineage>
        <taxon>Eukaryota</taxon>
        <taxon>Fungi</taxon>
        <taxon>Dikarya</taxon>
        <taxon>Basidiomycota</taxon>
        <taxon>Agaricomycotina</taxon>
        <taxon>Agaricomycetes</taxon>
        <taxon>Agaricomycetidae</taxon>
        <taxon>Agaricales</taxon>
        <taxon>Marasmiineae</taxon>
        <taxon>Physalacriaceae</taxon>
        <taxon>Armillaria</taxon>
    </lineage>
</organism>
<sequence>MACVVRMIFPLADYPTRLRSRIFRDLVVSIGGAVSASANPYHEQSITCKVQANSKLYAHLVLSSYLHPDDLITGNSGVVSSTTLHRDGSMDFTRGNQTSHHGGDLSFESQRQLSAYYYQNLTNFRNQTGSQGVMPTTSQLSPVDDNSIPLAHYVPRCNEHQRQYDDILQPTVWDGQPRPDEYLGHNNNRSQQLWEQSVHSDFPAEVGLDSHSTASFGFYQHWDGTSAPAQTVPTDPGQGVVSLETASPSPGTVDPIQCGSNMSKIFDGYVRRRFGNETTQKIAENWGISPECVFYLFPVIDVRCVEVENALAM</sequence>
<dbReference type="AlphaFoldDB" id="A0AA39PDM2"/>
<dbReference type="EMBL" id="JAUEPR010000008">
    <property type="protein sequence ID" value="KAK0481403.1"/>
    <property type="molecule type" value="Genomic_DNA"/>
</dbReference>
<proteinExistence type="predicted"/>
<gene>
    <name evidence="1" type="ORF">IW261DRAFT_1418491</name>
</gene>
<name>A0AA39PDM2_9AGAR</name>
<protein>
    <submittedName>
        <fullName evidence="1">Uncharacterized protein</fullName>
    </submittedName>
</protein>
<dbReference type="Proteomes" id="UP001175227">
    <property type="component" value="Unassembled WGS sequence"/>
</dbReference>
<evidence type="ECO:0000313" key="2">
    <source>
        <dbReference type="Proteomes" id="UP001175227"/>
    </source>
</evidence>